<dbReference type="AlphaFoldDB" id="A0A5D5ASD7"/>
<dbReference type="Proteomes" id="UP000324104">
    <property type="component" value="Unassembled WGS sequence"/>
</dbReference>
<protein>
    <submittedName>
        <fullName evidence="2">Uncharacterized protein</fullName>
    </submittedName>
</protein>
<feature type="transmembrane region" description="Helical" evidence="1">
    <location>
        <begin position="12"/>
        <end position="30"/>
    </location>
</feature>
<keyword evidence="1" id="KW-1133">Transmembrane helix</keyword>
<reference evidence="2 3" key="1">
    <citation type="submission" date="2019-08" db="EMBL/GenBank/DDBJ databases">
        <title>Archaea genome.</title>
        <authorList>
            <person name="Kajale S."/>
            <person name="Shouche Y."/>
            <person name="Deshpande N."/>
            <person name="Sharma A."/>
        </authorList>
    </citation>
    <scope>NUCLEOTIDE SEQUENCE [LARGE SCALE GENOMIC DNA]</scope>
    <source>
        <strain evidence="2 3">ESP3B_9</strain>
    </source>
</reference>
<proteinExistence type="predicted"/>
<evidence type="ECO:0000256" key="1">
    <source>
        <dbReference type="SAM" id="Phobius"/>
    </source>
</evidence>
<dbReference type="EMBL" id="VTAW01000006">
    <property type="protein sequence ID" value="TYT62742.1"/>
    <property type="molecule type" value="Genomic_DNA"/>
</dbReference>
<keyword evidence="3" id="KW-1185">Reference proteome</keyword>
<name>A0A5D5ASD7_9EURY</name>
<accession>A0A5D5ASD7</accession>
<organism evidence="2 3">
    <name type="scientific">Natrialba swarupiae</name>
    <dbReference type="NCBI Taxonomy" id="2448032"/>
    <lineage>
        <taxon>Archaea</taxon>
        <taxon>Methanobacteriati</taxon>
        <taxon>Methanobacteriota</taxon>
        <taxon>Stenosarchaea group</taxon>
        <taxon>Halobacteria</taxon>
        <taxon>Halobacteriales</taxon>
        <taxon>Natrialbaceae</taxon>
        <taxon>Natrialba</taxon>
    </lineage>
</organism>
<sequence>MDLEAPVDAWYVWFGVSAASVVIAGVVLGLPTGPPPDANGVGNSIDRIAGSPYSASTVHEHDADELRLQEGTTLELRNEHGRAHSSLAYGNVVLVTGDERLENVTYGDSFGDEFEAELERDDIDATAEFLGRINESHETTDDEWYPAGDRVVVRTVTVQPDDVTARPRITAEVVDGLGEPNTGFATDIRFEYDGDGSERADISVVGQGYGEEEDVQRRESTWFRDGADSTMFSLENTSSVSEPLDLTVDVDDGTCEAGDVSEFGEEVVLCEGTDPEDADQIANETTQITVDESAGEYRVTLVVAE</sequence>
<evidence type="ECO:0000313" key="3">
    <source>
        <dbReference type="Proteomes" id="UP000324104"/>
    </source>
</evidence>
<keyword evidence="1" id="KW-0472">Membrane</keyword>
<comment type="caution">
    <text evidence="2">The sequence shown here is derived from an EMBL/GenBank/DDBJ whole genome shotgun (WGS) entry which is preliminary data.</text>
</comment>
<dbReference type="RefSeq" id="WP_149080759.1">
    <property type="nucleotide sequence ID" value="NZ_VTAW01000006.1"/>
</dbReference>
<evidence type="ECO:0000313" key="2">
    <source>
        <dbReference type="EMBL" id="TYT62742.1"/>
    </source>
</evidence>
<dbReference type="InterPro" id="IPR055707">
    <property type="entry name" value="DUF7283"/>
</dbReference>
<gene>
    <name evidence="2" type="ORF">FYC77_06845</name>
</gene>
<keyword evidence="1" id="KW-0812">Transmembrane</keyword>
<dbReference type="Pfam" id="PF23954">
    <property type="entry name" value="DUF7283"/>
    <property type="match status" value="1"/>
</dbReference>